<protein>
    <recommendedName>
        <fullName evidence="3">Spo0E like sporulation regulatory protein</fullName>
    </recommendedName>
</protein>
<name>A0ABV1HBW7_9FIRM</name>
<reference evidence="1 2" key="1">
    <citation type="submission" date="2024-03" db="EMBL/GenBank/DDBJ databases">
        <title>Human intestinal bacterial collection.</title>
        <authorList>
            <person name="Pauvert C."/>
            <person name="Hitch T.C.A."/>
            <person name="Clavel T."/>
        </authorList>
    </citation>
    <scope>NUCLEOTIDE SEQUENCE [LARGE SCALE GENOMIC DNA]</scope>
    <source>
        <strain evidence="1 2">CLA-AA-H185</strain>
    </source>
</reference>
<keyword evidence="2" id="KW-1185">Reference proteome</keyword>
<dbReference type="RefSeq" id="WP_177962304.1">
    <property type="nucleotide sequence ID" value="NZ_JBBMEX010000001.1"/>
</dbReference>
<dbReference type="EMBL" id="JBBMEX010000001">
    <property type="protein sequence ID" value="MEQ2556582.1"/>
    <property type="molecule type" value="Genomic_DNA"/>
</dbReference>
<comment type="caution">
    <text evidence="1">The sequence shown here is derived from an EMBL/GenBank/DDBJ whole genome shotgun (WGS) entry which is preliminary data.</text>
</comment>
<evidence type="ECO:0008006" key="3">
    <source>
        <dbReference type="Google" id="ProtNLM"/>
    </source>
</evidence>
<sequence length="52" mass="6256">MQEKETLQEQIEIARKRLDEAYAFGNDIEGCYELSREVDRMIERYLDLSENN</sequence>
<proteinExistence type="predicted"/>
<evidence type="ECO:0000313" key="1">
    <source>
        <dbReference type="EMBL" id="MEQ2556582.1"/>
    </source>
</evidence>
<accession>A0ABV1HBW7</accession>
<organism evidence="1 2">
    <name type="scientific">Maccoyibacter intestinihominis</name>
    <dbReference type="NCBI Taxonomy" id="3133499"/>
    <lineage>
        <taxon>Bacteria</taxon>
        <taxon>Bacillati</taxon>
        <taxon>Bacillota</taxon>
        <taxon>Clostridia</taxon>
        <taxon>Lachnospirales</taxon>
        <taxon>Lachnospiraceae</taxon>
        <taxon>Maccoyibacter</taxon>
    </lineage>
</organism>
<gene>
    <name evidence="1" type="ORF">WMO43_01630</name>
</gene>
<evidence type="ECO:0000313" key="2">
    <source>
        <dbReference type="Proteomes" id="UP001454489"/>
    </source>
</evidence>
<dbReference type="Proteomes" id="UP001454489">
    <property type="component" value="Unassembled WGS sequence"/>
</dbReference>